<proteinExistence type="predicted"/>
<evidence type="ECO:0000313" key="2">
    <source>
        <dbReference type="EMBL" id="KAL1524800.1"/>
    </source>
</evidence>
<name>A0AB34JRT4_PRYPA</name>
<evidence type="ECO:0008006" key="5">
    <source>
        <dbReference type="Google" id="ProtNLM"/>
    </source>
</evidence>
<evidence type="ECO:0000313" key="4">
    <source>
        <dbReference type="Proteomes" id="UP001515480"/>
    </source>
</evidence>
<comment type="caution">
    <text evidence="1">The sequence shown here is derived from an EMBL/GenBank/DDBJ whole genome shotgun (WGS) entry which is preliminary data.</text>
</comment>
<dbReference type="EMBL" id="JBGBPQ010000005">
    <property type="protein sequence ID" value="KAL1524796.1"/>
    <property type="molecule type" value="Genomic_DNA"/>
</dbReference>
<protein>
    <recommendedName>
        <fullName evidence="5">Heterokaryon incompatibility domain-containing protein</fullName>
    </recommendedName>
</protein>
<evidence type="ECO:0000313" key="1">
    <source>
        <dbReference type="EMBL" id="KAL1524796.1"/>
    </source>
</evidence>
<accession>A0AB34JRT4</accession>
<sequence length="303" mass="34921">MSSFATTFESMTNGLRAGTTPEWEDLQSQSKVTKAKRGVEWLATIDGPDMWLIESNTIMELGYIPRHDECLANGYIYSLEDAVAKWAGDGENGPLDEINFLSHNWCMGPDKSKIDNDNFDKAKMVAHWHKWRNGAYKRSRGKDTPVLWWIDWSCIDQSNSAPGAAMLPAYVKLCGMMLCCVHDREGKYFTRGWCRTERCLFTAMNSPRNWFFYFYDVGEFNPWQTIDDPRTGNITKESDRPFIAKLTEIALEFWEKNARSGFDKTNNYKEGVWAKVITPQLNFGKTKIMSWEMASGVNFPKKR</sequence>
<evidence type="ECO:0000313" key="3">
    <source>
        <dbReference type="EMBL" id="KAL1524802.1"/>
    </source>
</evidence>
<organism evidence="1 4">
    <name type="scientific">Prymnesium parvum</name>
    <name type="common">Toxic golden alga</name>
    <dbReference type="NCBI Taxonomy" id="97485"/>
    <lineage>
        <taxon>Eukaryota</taxon>
        <taxon>Haptista</taxon>
        <taxon>Haptophyta</taxon>
        <taxon>Prymnesiophyceae</taxon>
        <taxon>Prymnesiales</taxon>
        <taxon>Prymnesiaceae</taxon>
        <taxon>Prymnesium</taxon>
    </lineage>
</organism>
<gene>
    <name evidence="1" type="ORF">AB1Y20_019676</name>
    <name evidence="2" type="ORF">AB1Y20_019680</name>
    <name evidence="3" type="ORF">AB1Y20_019682</name>
</gene>
<dbReference type="AlphaFoldDB" id="A0AB34JRT4"/>
<dbReference type="EMBL" id="JBGBPQ010000005">
    <property type="protein sequence ID" value="KAL1524802.1"/>
    <property type="molecule type" value="Genomic_DNA"/>
</dbReference>
<dbReference type="EMBL" id="JBGBPQ010000005">
    <property type="protein sequence ID" value="KAL1524800.1"/>
    <property type="molecule type" value="Genomic_DNA"/>
</dbReference>
<dbReference type="Proteomes" id="UP001515480">
    <property type="component" value="Unassembled WGS sequence"/>
</dbReference>
<keyword evidence="4" id="KW-1185">Reference proteome</keyword>
<reference evidence="1 4" key="1">
    <citation type="journal article" date="2024" name="Science">
        <title>Giant polyketide synthase enzymes in the biosynthesis of giant marine polyether toxins.</title>
        <authorList>
            <person name="Fallon T.R."/>
            <person name="Shende V.V."/>
            <person name="Wierzbicki I.H."/>
            <person name="Pendleton A.L."/>
            <person name="Watervoot N.F."/>
            <person name="Auber R.P."/>
            <person name="Gonzalez D.J."/>
            <person name="Wisecaver J.H."/>
            <person name="Moore B.S."/>
        </authorList>
    </citation>
    <scope>NUCLEOTIDE SEQUENCE [LARGE SCALE GENOMIC DNA]</scope>
    <source>
        <strain evidence="1 4">12B1</strain>
    </source>
</reference>